<organism evidence="2 3">
    <name type="scientific">Tegillarca granosa</name>
    <name type="common">Malaysian cockle</name>
    <name type="synonym">Anadara granosa</name>
    <dbReference type="NCBI Taxonomy" id="220873"/>
    <lineage>
        <taxon>Eukaryota</taxon>
        <taxon>Metazoa</taxon>
        <taxon>Spiralia</taxon>
        <taxon>Lophotrochozoa</taxon>
        <taxon>Mollusca</taxon>
        <taxon>Bivalvia</taxon>
        <taxon>Autobranchia</taxon>
        <taxon>Pteriomorphia</taxon>
        <taxon>Arcoida</taxon>
        <taxon>Arcoidea</taxon>
        <taxon>Arcidae</taxon>
        <taxon>Tegillarca</taxon>
    </lineage>
</organism>
<feature type="transmembrane region" description="Helical" evidence="1">
    <location>
        <begin position="20"/>
        <end position="41"/>
    </location>
</feature>
<evidence type="ECO:0000256" key="1">
    <source>
        <dbReference type="SAM" id="Phobius"/>
    </source>
</evidence>
<name>A0ABQ9EZ71_TEGGR</name>
<evidence type="ECO:0000313" key="2">
    <source>
        <dbReference type="EMBL" id="KAJ8310448.1"/>
    </source>
</evidence>
<keyword evidence="1" id="KW-1133">Transmembrane helix</keyword>
<evidence type="ECO:0000313" key="3">
    <source>
        <dbReference type="Proteomes" id="UP001217089"/>
    </source>
</evidence>
<dbReference type="Proteomes" id="UP001217089">
    <property type="component" value="Unassembled WGS sequence"/>
</dbReference>
<dbReference type="EMBL" id="JARBDR010000640">
    <property type="protein sequence ID" value="KAJ8310448.1"/>
    <property type="molecule type" value="Genomic_DNA"/>
</dbReference>
<protein>
    <submittedName>
        <fullName evidence="2">Uncharacterized protein</fullName>
    </submittedName>
</protein>
<gene>
    <name evidence="2" type="ORF">KUTeg_012313</name>
</gene>
<comment type="caution">
    <text evidence="2">The sequence shown here is derived from an EMBL/GenBank/DDBJ whole genome shotgun (WGS) entry which is preliminary data.</text>
</comment>
<keyword evidence="1" id="KW-0472">Membrane</keyword>
<keyword evidence="3" id="KW-1185">Reference proteome</keyword>
<proteinExistence type="predicted"/>
<reference evidence="2 3" key="1">
    <citation type="submission" date="2022-12" db="EMBL/GenBank/DDBJ databases">
        <title>Chromosome-level genome of Tegillarca granosa.</title>
        <authorList>
            <person name="Kim J."/>
        </authorList>
    </citation>
    <scope>NUCLEOTIDE SEQUENCE [LARGE SCALE GENOMIC DNA]</scope>
    <source>
        <strain evidence="2">Teg-2019</strain>
        <tissue evidence="2">Adductor muscle</tissue>
    </source>
</reference>
<sequence length="241" mass="27628">MCDITCDNSADSWITFPEDAMILGVIILTTWIMGMCIYLLYTFSHLLSEILELEENINEENTHNYDPDEQDNVGEESEPCITPTKAEINDVKENHQEYRRSNSLPSGSLSDEMGHTIYYKDGQFVIEPNRKKFKDIDFEIPTPDKNSHKKKFNFDNHGKNCRNESENEFSYYEDDADVFVENDGNITVIETDESLTSPVSDHSGLHKRLVKCDSDSQISRPLSVDENQLESFMSDSKSAKI</sequence>
<accession>A0ABQ9EZ71</accession>
<keyword evidence="1" id="KW-0812">Transmembrane</keyword>